<comment type="similarity">
    <text evidence="1 3">Belongs to the UreD family.</text>
</comment>
<keyword evidence="2 3" id="KW-0143">Chaperone</keyword>
<dbReference type="HAMAP" id="MF_01384">
    <property type="entry name" value="UreD"/>
    <property type="match status" value="1"/>
</dbReference>
<dbReference type="InterPro" id="IPR002669">
    <property type="entry name" value="UreD"/>
</dbReference>
<dbReference type="Proteomes" id="UP000078463">
    <property type="component" value="Chromosome"/>
</dbReference>
<dbReference type="STRING" id="1743168.A8O14_08760"/>
<name>A0A191UGM2_9BURK</name>
<gene>
    <name evidence="3" type="primary">ureD</name>
    <name evidence="4" type="ORF">A8O14_08760</name>
</gene>
<dbReference type="AlphaFoldDB" id="A0A191UGM2"/>
<dbReference type="GO" id="GO:0016151">
    <property type="term" value="F:nickel cation binding"/>
    <property type="evidence" value="ECO:0007669"/>
    <property type="project" value="UniProtKB-UniRule"/>
</dbReference>
<sequence>MFLAPDNAVKQLFRSLSPSWLAKLSLSYERTAIGTVLKKSLHEGPLRVQKALYPEGDDICHTVIIHPPAGIAGGDTLDIQIAVGKGSHVVLSTPSATKWYKSFKNPATQNVQFELGENAKLDWLPQENLFFKGANSNVITKLSLSTNASFIGWDALMLGRYASGEAWSSGHIHMLNEIRRDGKLIWIENGHIDAEDQYSRSLPQLGSWPVCVTLWAVGPSCSANLVEIFAEMMPWTDALRAGVTLMPQGVLLVRAVSNDIEIARNFMIDVWAKLRPIIHDVPAQPLRLWAS</sequence>
<evidence type="ECO:0000313" key="5">
    <source>
        <dbReference type="Proteomes" id="UP000078463"/>
    </source>
</evidence>
<evidence type="ECO:0000256" key="3">
    <source>
        <dbReference type="HAMAP-Rule" id="MF_01384"/>
    </source>
</evidence>
<comment type="subunit">
    <text evidence="3">UreD, UreF and UreG form a complex that acts as a GTP-hydrolysis-dependent molecular chaperone, activating the urease apoprotein by helping to assemble the nickel containing metallocenter of UreC. The UreE protein probably delivers the nickel.</text>
</comment>
<reference evidence="5" key="1">
    <citation type="submission" date="2016-05" db="EMBL/GenBank/DDBJ databases">
        <title>Polynucleobacter sp. QLW-P1FAT50C-4 genome.</title>
        <authorList>
            <person name="Hahn M.W."/>
        </authorList>
    </citation>
    <scope>NUCLEOTIDE SEQUENCE [LARGE SCALE GENOMIC DNA]</scope>
    <source>
        <strain evidence="5">QLW-P1FAT50C-4</strain>
    </source>
</reference>
<comment type="function">
    <text evidence="3">Required for maturation of urease via the functional incorporation of the urease nickel metallocenter.</text>
</comment>
<keyword evidence="3" id="KW-0996">Nickel insertion</keyword>
<dbReference type="OrthoDB" id="9798842at2"/>
<dbReference type="GO" id="GO:0005737">
    <property type="term" value="C:cytoplasm"/>
    <property type="evidence" value="ECO:0007669"/>
    <property type="project" value="UniProtKB-SubCell"/>
</dbReference>
<proteinExistence type="inferred from homology"/>
<comment type="subcellular location">
    <subcellularLocation>
        <location evidence="3">Cytoplasm</location>
    </subcellularLocation>
</comment>
<dbReference type="KEGG" id="pwu:A8O14_08760"/>
<evidence type="ECO:0000256" key="1">
    <source>
        <dbReference type="ARBA" id="ARBA00007177"/>
    </source>
</evidence>
<evidence type="ECO:0000313" key="4">
    <source>
        <dbReference type="EMBL" id="ANJ00159.1"/>
    </source>
</evidence>
<dbReference type="RefSeq" id="WP_068949165.1">
    <property type="nucleotide sequence ID" value="NZ_CP015922.1"/>
</dbReference>
<dbReference type="Pfam" id="PF01774">
    <property type="entry name" value="UreD"/>
    <property type="match status" value="1"/>
</dbReference>
<keyword evidence="3" id="KW-0963">Cytoplasm</keyword>
<dbReference type="PANTHER" id="PTHR33643:SF1">
    <property type="entry name" value="UREASE ACCESSORY PROTEIN D"/>
    <property type="match status" value="1"/>
</dbReference>
<protein>
    <recommendedName>
        <fullName evidence="3">Urease accessory protein UreD</fullName>
    </recommendedName>
</protein>
<keyword evidence="5" id="KW-1185">Reference proteome</keyword>
<accession>A0A191UGM2</accession>
<dbReference type="EMBL" id="CP015922">
    <property type="protein sequence ID" value="ANJ00159.1"/>
    <property type="molecule type" value="Genomic_DNA"/>
</dbReference>
<evidence type="ECO:0000256" key="2">
    <source>
        <dbReference type="ARBA" id="ARBA00023186"/>
    </source>
</evidence>
<organism evidence="4 5">
    <name type="scientific">Polynucleobacter wuianus</name>
    <dbReference type="NCBI Taxonomy" id="1743168"/>
    <lineage>
        <taxon>Bacteria</taxon>
        <taxon>Pseudomonadati</taxon>
        <taxon>Pseudomonadota</taxon>
        <taxon>Betaproteobacteria</taxon>
        <taxon>Burkholderiales</taxon>
        <taxon>Burkholderiaceae</taxon>
        <taxon>Polynucleobacter</taxon>
    </lineage>
</organism>
<dbReference type="PANTHER" id="PTHR33643">
    <property type="entry name" value="UREASE ACCESSORY PROTEIN D"/>
    <property type="match status" value="1"/>
</dbReference>